<dbReference type="AlphaFoldDB" id="A9KQ02"/>
<dbReference type="InterPro" id="IPR000182">
    <property type="entry name" value="GNAT_dom"/>
</dbReference>
<dbReference type="InterPro" id="IPR016181">
    <property type="entry name" value="Acyl_CoA_acyltransferase"/>
</dbReference>
<dbReference type="OrthoDB" id="9805924at2"/>
<dbReference type="GO" id="GO:0016747">
    <property type="term" value="F:acyltransferase activity, transferring groups other than amino-acyl groups"/>
    <property type="evidence" value="ECO:0007669"/>
    <property type="project" value="InterPro"/>
</dbReference>
<evidence type="ECO:0000313" key="4">
    <source>
        <dbReference type="EMBL" id="ABX41901.1"/>
    </source>
</evidence>
<organism evidence="4 5">
    <name type="scientific">Lachnoclostridium phytofermentans (strain ATCC 700394 / DSM 18823 / ISDg)</name>
    <name type="common">Clostridium phytofermentans</name>
    <dbReference type="NCBI Taxonomy" id="357809"/>
    <lineage>
        <taxon>Bacteria</taxon>
        <taxon>Bacillati</taxon>
        <taxon>Bacillota</taxon>
        <taxon>Clostridia</taxon>
        <taxon>Lachnospirales</taxon>
        <taxon>Lachnospiraceae</taxon>
    </lineage>
</organism>
<dbReference type="eggNOG" id="COG0456">
    <property type="taxonomic scope" value="Bacteria"/>
</dbReference>
<keyword evidence="1 4" id="KW-0808">Transferase</keyword>
<evidence type="ECO:0000313" key="5">
    <source>
        <dbReference type="Proteomes" id="UP000000370"/>
    </source>
</evidence>
<dbReference type="HOGENOM" id="CLU_130438_0_0_9"/>
<evidence type="ECO:0000259" key="3">
    <source>
        <dbReference type="PROSITE" id="PS51186"/>
    </source>
</evidence>
<sequence>MLSNRKMNLTEFDEMMKLTFELIKSHSDIKDSEQVDWKGQVHDLLPDGLESEGNYFYTFFDETDSIVGYAWCVDKEENLRLIAYIGVKKEYQRKGYGLEIMRTVCDYAKQDGINKMVLGVEKNNLPAYQLYLKEGFNVEGEEDIRYIMMKEL</sequence>
<dbReference type="InterPro" id="IPR050680">
    <property type="entry name" value="YpeA/RimI_acetyltransf"/>
</dbReference>
<dbReference type="PANTHER" id="PTHR43420">
    <property type="entry name" value="ACETYLTRANSFERASE"/>
    <property type="match status" value="1"/>
</dbReference>
<dbReference type="KEGG" id="cpy:Cphy_1527"/>
<evidence type="ECO:0000256" key="1">
    <source>
        <dbReference type="ARBA" id="ARBA00022679"/>
    </source>
</evidence>
<keyword evidence="5" id="KW-1185">Reference proteome</keyword>
<dbReference type="Proteomes" id="UP000000370">
    <property type="component" value="Chromosome"/>
</dbReference>
<dbReference type="Pfam" id="PF00583">
    <property type="entry name" value="Acetyltransf_1"/>
    <property type="match status" value="1"/>
</dbReference>
<keyword evidence="2" id="KW-0012">Acyltransferase</keyword>
<dbReference type="CDD" id="cd04301">
    <property type="entry name" value="NAT_SF"/>
    <property type="match status" value="1"/>
</dbReference>
<name>A9KQ02_LACP7</name>
<dbReference type="PROSITE" id="PS51186">
    <property type="entry name" value="GNAT"/>
    <property type="match status" value="1"/>
</dbReference>
<dbReference type="Gene3D" id="3.40.630.30">
    <property type="match status" value="1"/>
</dbReference>
<gene>
    <name evidence="4" type="ordered locus">Cphy_1527</name>
</gene>
<dbReference type="STRING" id="357809.Cphy_1527"/>
<reference evidence="5" key="1">
    <citation type="submission" date="2007-11" db="EMBL/GenBank/DDBJ databases">
        <title>Complete genome sequence of Clostridium phytofermentans ISDg.</title>
        <authorList>
            <person name="Leschine S.B."/>
            <person name="Warnick T.A."/>
            <person name="Blanchard J.L."/>
            <person name="Schnell D.J."/>
            <person name="Petit E.L."/>
            <person name="LaTouf W.G."/>
            <person name="Copeland A."/>
            <person name="Lucas S."/>
            <person name="Lapidus A."/>
            <person name="Barry K."/>
            <person name="Glavina del Rio T."/>
            <person name="Dalin E."/>
            <person name="Tice H."/>
            <person name="Pitluck S."/>
            <person name="Kiss H."/>
            <person name="Brettin T."/>
            <person name="Bruce D."/>
            <person name="Detter J.C."/>
            <person name="Han C."/>
            <person name="Kuske C."/>
            <person name="Schmutz J."/>
            <person name="Larimer F."/>
            <person name="Land M."/>
            <person name="Hauser L."/>
            <person name="Kyrpides N."/>
            <person name="Kim E.A."/>
            <person name="Richardson P."/>
        </authorList>
    </citation>
    <scope>NUCLEOTIDE SEQUENCE [LARGE SCALE GENOMIC DNA]</scope>
    <source>
        <strain evidence="5">ATCC 700394 / DSM 18823 / ISDg</strain>
    </source>
</reference>
<proteinExistence type="predicted"/>
<dbReference type="EMBL" id="CP000885">
    <property type="protein sequence ID" value="ABX41901.1"/>
    <property type="molecule type" value="Genomic_DNA"/>
</dbReference>
<protein>
    <submittedName>
        <fullName evidence="4">GCN5-related N-acetyltransferase</fullName>
    </submittedName>
</protein>
<accession>A9KQ02</accession>
<dbReference type="SUPFAM" id="SSF55729">
    <property type="entry name" value="Acyl-CoA N-acyltransferases (Nat)"/>
    <property type="match status" value="1"/>
</dbReference>
<evidence type="ECO:0000256" key="2">
    <source>
        <dbReference type="ARBA" id="ARBA00023315"/>
    </source>
</evidence>
<feature type="domain" description="N-acetyltransferase" evidence="3">
    <location>
        <begin position="7"/>
        <end position="152"/>
    </location>
</feature>
<dbReference type="RefSeq" id="WP_012199555.1">
    <property type="nucleotide sequence ID" value="NC_010001.1"/>
</dbReference>